<organism evidence="8 9">
    <name type="scientific">Octopus sinensis</name>
    <name type="common">East Asian common octopus</name>
    <dbReference type="NCBI Taxonomy" id="2607531"/>
    <lineage>
        <taxon>Eukaryota</taxon>
        <taxon>Metazoa</taxon>
        <taxon>Spiralia</taxon>
        <taxon>Lophotrochozoa</taxon>
        <taxon>Mollusca</taxon>
        <taxon>Cephalopoda</taxon>
        <taxon>Coleoidea</taxon>
        <taxon>Octopodiformes</taxon>
        <taxon>Octopoda</taxon>
        <taxon>Incirrata</taxon>
        <taxon>Octopodidae</taxon>
        <taxon>Octopus</taxon>
    </lineage>
</organism>
<keyword evidence="1" id="KW-0147">Chitin-binding</keyword>
<feature type="chain" id="PRO_5028941446" evidence="6">
    <location>
        <begin position="34"/>
        <end position="234"/>
    </location>
</feature>
<dbReference type="Proteomes" id="UP000515154">
    <property type="component" value="Linkage group LG6"/>
</dbReference>
<dbReference type="PANTHER" id="PTHR23301:SF0">
    <property type="entry name" value="CHITIN-BINDING TYPE-2 DOMAIN-CONTAINING PROTEIN-RELATED"/>
    <property type="match status" value="1"/>
</dbReference>
<evidence type="ECO:0000256" key="2">
    <source>
        <dbReference type="ARBA" id="ARBA00022729"/>
    </source>
</evidence>
<evidence type="ECO:0000259" key="7">
    <source>
        <dbReference type="PROSITE" id="PS50940"/>
    </source>
</evidence>
<feature type="signal peptide" evidence="6">
    <location>
        <begin position="1"/>
        <end position="33"/>
    </location>
</feature>
<evidence type="ECO:0000256" key="3">
    <source>
        <dbReference type="ARBA" id="ARBA00022737"/>
    </source>
</evidence>
<name>A0A7E6EVI2_9MOLL</name>
<dbReference type="Gene3D" id="2.170.140.10">
    <property type="entry name" value="Chitin binding domain"/>
    <property type="match status" value="2"/>
</dbReference>
<dbReference type="PANTHER" id="PTHR23301">
    <property type="entry name" value="CHITIN BINDING PERITROPHIN-A"/>
    <property type="match status" value="1"/>
</dbReference>
<keyword evidence="3" id="KW-0677">Repeat</keyword>
<proteinExistence type="predicted"/>
<keyword evidence="5" id="KW-0325">Glycoprotein</keyword>
<dbReference type="PROSITE" id="PS50940">
    <property type="entry name" value="CHIT_BIND_II"/>
    <property type="match status" value="3"/>
</dbReference>
<gene>
    <name evidence="9" type="primary">LOC118763709</name>
</gene>
<accession>A0A7E6EVI2</accession>
<dbReference type="InterPro" id="IPR002557">
    <property type="entry name" value="Chitin-bd_dom"/>
</dbReference>
<dbReference type="RefSeq" id="XP_036359384.1">
    <property type="nucleotide sequence ID" value="XM_036503491.1"/>
</dbReference>
<dbReference type="GO" id="GO:0008061">
    <property type="term" value="F:chitin binding"/>
    <property type="evidence" value="ECO:0007669"/>
    <property type="project" value="UniProtKB-KW"/>
</dbReference>
<evidence type="ECO:0000313" key="8">
    <source>
        <dbReference type="Proteomes" id="UP000515154"/>
    </source>
</evidence>
<dbReference type="InterPro" id="IPR051940">
    <property type="entry name" value="Chitin_bind-dev_reg"/>
</dbReference>
<dbReference type="KEGG" id="osn:118763709"/>
<feature type="domain" description="Chitin-binding type-2" evidence="7">
    <location>
        <begin position="37"/>
        <end position="97"/>
    </location>
</feature>
<dbReference type="AlphaFoldDB" id="A0A7E6EVI2"/>
<evidence type="ECO:0000256" key="4">
    <source>
        <dbReference type="ARBA" id="ARBA00023157"/>
    </source>
</evidence>
<dbReference type="InterPro" id="IPR036508">
    <property type="entry name" value="Chitin-bd_dom_sf"/>
</dbReference>
<dbReference type="GO" id="GO:0005576">
    <property type="term" value="C:extracellular region"/>
    <property type="evidence" value="ECO:0007669"/>
    <property type="project" value="InterPro"/>
</dbReference>
<dbReference type="SUPFAM" id="SSF57625">
    <property type="entry name" value="Invertebrate chitin-binding proteins"/>
    <property type="match status" value="2"/>
</dbReference>
<protein>
    <submittedName>
        <fullName evidence="9">Peritrophin-44-like</fullName>
    </submittedName>
</protein>
<feature type="domain" description="Chitin-binding type-2" evidence="7">
    <location>
        <begin position="177"/>
        <end position="234"/>
    </location>
</feature>
<dbReference type="Pfam" id="PF01607">
    <property type="entry name" value="CBM_14"/>
    <property type="match status" value="2"/>
</dbReference>
<reference evidence="9" key="1">
    <citation type="submission" date="2025-08" db="UniProtKB">
        <authorList>
            <consortium name="RefSeq"/>
        </authorList>
    </citation>
    <scope>IDENTIFICATION</scope>
</reference>
<keyword evidence="4" id="KW-1015">Disulfide bond</keyword>
<evidence type="ECO:0000256" key="6">
    <source>
        <dbReference type="SAM" id="SignalP"/>
    </source>
</evidence>
<keyword evidence="2 6" id="KW-0732">Signal</keyword>
<keyword evidence="8" id="KW-1185">Reference proteome</keyword>
<evidence type="ECO:0000256" key="5">
    <source>
        <dbReference type="ARBA" id="ARBA00023180"/>
    </source>
</evidence>
<feature type="domain" description="Chitin-binding type-2" evidence="7">
    <location>
        <begin position="106"/>
        <end position="163"/>
    </location>
</feature>
<sequence>MHNYQFGHLLGFRSISLSFVAIVISLNNYCCSGQDTDFKCPSSGFSWQADPRNCSVSHLCVFGKLVQTISCPKKGLVIGQDNYSCVPKGSHFDNCGKRIKLFVVNDPRCARNPNGNNPDARNCAQFINCFNSTSMGLQKCPEGLFFSTTNFTCEYPENVSCGSRSISPEYRNLLKIGERCRNEGTHLIPNPTDCHRYYQCQGGLDSPKACSPDLVFSKKAQACVQPWEAPDVKC</sequence>
<evidence type="ECO:0000313" key="9">
    <source>
        <dbReference type="RefSeq" id="XP_036359384.1"/>
    </source>
</evidence>
<dbReference type="SMART" id="SM00494">
    <property type="entry name" value="ChtBD2"/>
    <property type="match status" value="2"/>
</dbReference>
<evidence type="ECO:0000256" key="1">
    <source>
        <dbReference type="ARBA" id="ARBA00022669"/>
    </source>
</evidence>